<dbReference type="Gene3D" id="1.10.10.60">
    <property type="entry name" value="Homeodomain-like"/>
    <property type="match status" value="2"/>
</dbReference>
<comment type="caution">
    <text evidence="5">The sequence shown here is derived from an EMBL/GenBank/DDBJ whole genome shotgun (WGS) entry which is preliminary data.</text>
</comment>
<name>A0A917D3I3_9BACL</name>
<dbReference type="SMART" id="SM00342">
    <property type="entry name" value="HTH_ARAC"/>
    <property type="match status" value="1"/>
</dbReference>
<dbReference type="PANTHER" id="PTHR46796:SF13">
    <property type="entry name" value="HTH-TYPE TRANSCRIPTIONAL ACTIVATOR RHAS"/>
    <property type="match status" value="1"/>
</dbReference>
<organism evidence="5 6">
    <name type="scientific">Paenibacillus albidus</name>
    <dbReference type="NCBI Taxonomy" id="2041023"/>
    <lineage>
        <taxon>Bacteria</taxon>
        <taxon>Bacillati</taxon>
        <taxon>Bacillota</taxon>
        <taxon>Bacilli</taxon>
        <taxon>Bacillales</taxon>
        <taxon>Paenibacillaceae</taxon>
        <taxon>Paenibacillus</taxon>
    </lineage>
</organism>
<dbReference type="AlphaFoldDB" id="A0A917D3I3"/>
<dbReference type="Pfam" id="PF12833">
    <property type="entry name" value="HTH_18"/>
    <property type="match status" value="1"/>
</dbReference>
<evidence type="ECO:0000256" key="1">
    <source>
        <dbReference type="ARBA" id="ARBA00023015"/>
    </source>
</evidence>
<dbReference type="PROSITE" id="PS01124">
    <property type="entry name" value="HTH_ARAC_FAMILY_2"/>
    <property type="match status" value="1"/>
</dbReference>
<dbReference type="InterPro" id="IPR050204">
    <property type="entry name" value="AraC_XylS_family_regulators"/>
</dbReference>
<dbReference type="RefSeq" id="WP_189031887.1">
    <property type="nucleotide sequence ID" value="NZ_BMKR01000050.1"/>
</dbReference>
<keyword evidence="6" id="KW-1185">Reference proteome</keyword>
<protein>
    <recommendedName>
        <fullName evidence="4">HTH araC/xylS-type domain-containing protein</fullName>
    </recommendedName>
</protein>
<gene>
    <name evidence="5" type="ORF">GCM10010912_63430</name>
</gene>
<dbReference type="SUPFAM" id="SSF46689">
    <property type="entry name" value="Homeodomain-like"/>
    <property type="match status" value="2"/>
</dbReference>
<reference evidence="5" key="2">
    <citation type="submission" date="2020-09" db="EMBL/GenBank/DDBJ databases">
        <authorList>
            <person name="Sun Q."/>
            <person name="Zhou Y."/>
        </authorList>
    </citation>
    <scope>NUCLEOTIDE SEQUENCE</scope>
    <source>
        <strain evidence="5">CGMCC 1.16134</strain>
    </source>
</reference>
<dbReference type="PANTHER" id="PTHR46796">
    <property type="entry name" value="HTH-TYPE TRANSCRIPTIONAL ACTIVATOR RHAS-RELATED"/>
    <property type="match status" value="1"/>
</dbReference>
<dbReference type="InterPro" id="IPR018062">
    <property type="entry name" value="HTH_AraC-typ_CS"/>
</dbReference>
<keyword evidence="2" id="KW-0238">DNA-binding</keyword>
<dbReference type="GO" id="GO:0003700">
    <property type="term" value="F:DNA-binding transcription factor activity"/>
    <property type="evidence" value="ECO:0007669"/>
    <property type="project" value="InterPro"/>
</dbReference>
<evidence type="ECO:0000256" key="2">
    <source>
        <dbReference type="ARBA" id="ARBA00023125"/>
    </source>
</evidence>
<dbReference type="GO" id="GO:0043565">
    <property type="term" value="F:sequence-specific DNA binding"/>
    <property type="evidence" value="ECO:0007669"/>
    <property type="project" value="InterPro"/>
</dbReference>
<keyword evidence="1" id="KW-0805">Transcription regulation</keyword>
<dbReference type="Proteomes" id="UP000637643">
    <property type="component" value="Unassembled WGS sequence"/>
</dbReference>
<evidence type="ECO:0000313" key="6">
    <source>
        <dbReference type="Proteomes" id="UP000637643"/>
    </source>
</evidence>
<evidence type="ECO:0000256" key="3">
    <source>
        <dbReference type="ARBA" id="ARBA00023163"/>
    </source>
</evidence>
<dbReference type="EMBL" id="BMKR01000050">
    <property type="protein sequence ID" value="GGG10338.1"/>
    <property type="molecule type" value="Genomic_DNA"/>
</dbReference>
<proteinExistence type="predicted"/>
<reference evidence="5" key="1">
    <citation type="journal article" date="2014" name="Int. J. Syst. Evol. Microbiol.">
        <title>Complete genome sequence of Corynebacterium casei LMG S-19264T (=DSM 44701T), isolated from a smear-ripened cheese.</title>
        <authorList>
            <consortium name="US DOE Joint Genome Institute (JGI-PGF)"/>
            <person name="Walter F."/>
            <person name="Albersmeier A."/>
            <person name="Kalinowski J."/>
            <person name="Ruckert C."/>
        </authorList>
    </citation>
    <scope>NUCLEOTIDE SEQUENCE</scope>
    <source>
        <strain evidence="5">CGMCC 1.16134</strain>
    </source>
</reference>
<evidence type="ECO:0000313" key="5">
    <source>
        <dbReference type="EMBL" id="GGG10338.1"/>
    </source>
</evidence>
<dbReference type="PROSITE" id="PS00041">
    <property type="entry name" value="HTH_ARAC_FAMILY_1"/>
    <property type="match status" value="1"/>
</dbReference>
<accession>A0A917D3I3</accession>
<evidence type="ECO:0000259" key="4">
    <source>
        <dbReference type="PROSITE" id="PS01124"/>
    </source>
</evidence>
<feature type="domain" description="HTH araC/xylS-type" evidence="4">
    <location>
        <begin position="154"/>
        <end position="252"/>
    </location>
</feature>
<sequence>MELLNHIYWKRKGKFDLPEDLYNSWVAFAVEEGVFRYEIGAYSGSAGFADLVLCPPGVPFRRETVTPLTFHYLQFAASPAEASNLLPPAGKSLINDTKRLASTYAYLRQTSEEHDAATQGWKTHLVLDLWHLYQLECRQNRLQERKFTEDALMAEAAVLLEEQAGEAISLQLLADRLALSPVQLTRRFQAAFRETPSGYLKAVRLKKARELLADSPLTLSQIAERCGYENGFYLSRVFSRAMGMSPSEYRRRHRV</sequence>
<dbReference type="InterPro" id="IPR018060">
    <property type="entry name" value="HTH_AraC"/>
</dbReference>
<keyword evidence="3" id="KW-0804">Transcription</keyword>
<dbReference type="InterPro" id="IPR009057">
    <property type="entry name" value="Homeodomain-like_sf"/>
</dbReference>